<evidence type="ECO:0008006" key="5">
    <source>
        <dbReference type="Google" id="ProtNLM"/>
    </source>
</evidence>
<evidence type="ECO:0000256" key="1">
    <source>
        <dbReference type="SAM" id="MobiDB-lite"/>
    </source>
</evidence>
<proteinExistence type="predicted"/>
<name>A0A8C4QTI8_EPTBU</name>
<dbReference type="PANTHER" id="PTHR45011">
    <property type="entry name" value="DAP3-BINDING CELL DEATH ENHANCER 1"/>
    <property type="match status" value="1"/>
</dbReference>
<protein>
    <recommendedName>
        <fullName evidence="5">Death ligand signal enhancer</fullName>
    </recommendedName>
</protein>
<dbReference type="Gene3D" id="1.25.40.10">
    <property type="entry name" value="Tetratricopeptide repeat domain"/>
    <property type="match status" value="2"/>
</dbReference>
<dbReference type="Ensembl" id="ENSEBUT00000020220.1">
    <property type="protein sequence ID" value="ENSEBUP00000019644.1"/>
    <property type="gene ID" value="ENSEBUG00000012198.1"/>
</dbReference>
<keyword evidence="2" id="KW-0472">Membrane</keyword>
<dbReference type="InterPro" id="IPR011990">
    <property type="entry name" value="TPR-like_helical_dom_sf"/>
</dbReference>
<feature type="transmembrane region" description="Helical" evidence="2">
    <location>
        <begin position="24"/>
        <end position="50"/>
    </location>
</feature>
<feature type="region of interest" description="Disordered" evidence="1">
    <location>
        <begin position="71"/>
        <end position="94"/>
    </location>
</feature>
<organism evidence="3 4">
    <name type="scientific">Eptatretus burgeri</name>
    <name type="common">Inshore hagfish</name>
    <dbReference type="NCBI Taxonomy" id="7764"/>
    <lineage>
        <taxon>Eukaryota</taxon>
        <taxon>Metazoa</taxon>
        <taxon>Chordata</taxon>
        <taxon>Craniata</taxon>
        <taxon>Vertebrata</taxon>
        <taxon>Cyclostomata</taxon>
        <taxon>Myxini</taxon>
        <taxon>Myxiniformes</taxon>
        <taxon>Myxinidae</taxon>
        <taxon>Eptatretinae</taxon>
        <taxon>Eptatretus</taxon>
    </lineage>
</organism>
<reference evidence="3" key="2">
    <citation type="submission" date="2025-09" db="UniProtKB">
        <authorList>
            <consortium name="Ensembl"/>
        </authorList>
    </citation>
    <scope>IDENTIFICATION</scope>
</reference>
<evidence type="ECO:0000256" key="2">
    <source>
        <dbReference type="SAM" id="Phobius"/>
    </source>
</evidence>
<dbReference type="InterPro" id="IPR052748">
    <property type="entry name" value="ISR_Activator"/>
</dbReference>
<dbReference type="AlphaFoldDB" id="A0A8C4QTI8"/>
<evidence type="ECO:0000313" key="3">
    <source>
        <dbReference type="Ensembl" id="ENSEBUP00000019644.1"/>
    </source>
</evidence>
<evidence type="ECO:0000313" key="4">
    <source>
        <dbReference type="Proteomes" id="UP000694388"/>
    </source>
</evidence>
<keyword evidence="4" id="KW-1185">Reference proteome</keyword>
<dbReference type="Proteomes" id="UP000694388">
    <property type="component" value="Unplaced"/>
</dbReference>
<keyword evidence="2" id="KW-1133">Transmembrane helix</keyword>
<sequence length="313" mass="35132">MHETLHQTLRLVRRLHEVKRMENFYFHCCTSMFLQLAFWLPGLIGLHYVLPKELTSQPTFSLTSLPPCVADKSSSDISEESPTSGFTAKDSPEEDASTEVCQNRVHFPKVNCLQTMKAGDPKAAVRHFSEAAQHGYAKAQYNLALCYETGQGILKDEEKAALLFARAAVQGHSAAQYNLALYFLSQHPPREQVAQQLLEQAAENGLVNAQSYLGVFFTKPSHQDYKKAVKYLTWAAHNKDVTSMYHLGVCYERGHGLAVDLEKARECFEHAANAGHADALYNLAIFHQHGLGGNQNTQYKNFFYTTLCAKNTR</sequence>
<dbReference type="PANTHER" id="PTHR45011:SF1">
    <property type="entry name" value="DAP3-BINDING CELL DEATH ENHANCER 1"/>
    <property type="match status" value="1"/>
</dbReference>
<dbReference type="SUPFAM" id="SSF81901">
    <property type="entry name" value="HCP-like"/>
    <property type="match status" value="2"/>
</dbReference>
<keyword evidence="2" id="KW-0812">Transmembrane</keyword>
<dbReference type="SMART" id="SM00671">
    <property type="entry name" value="SEL1"/>
    <property type="match status" value="5"/>
</dbReference>
<dbReference type="GeneTree" id="ENSGT00390000002137"/>
<reference evidence="3" key="1">
    <citation type="submission" date="2025-08" db="UniProtKB">
        <authorList>
            <consortium name="Ensembl"/>
        </authorList>
    </citation>
    <scope>IDENTIFICATION</scope>
</reference>
<dbReference type="Pfam" id="PF08238">
    <property type="entry name" value="Sel1"/>
    <property type="match status" value="6"/>
</dbReference>
<dbReference type="InterPro" id="IPR006597">
    <property type="entry name" value="Sel1-like"/>
</dbReference>
<accession>A0A8C4QTI8</accession>